<reference evidence="7 8" key="1">
    <citation type="journal article" date="2015" name="Int. J. Syst. Evol. Microbiol.">
        <title>Mariniphaga sediminis sp. nov., isolated from coastal sediment.</title>
        <authorList>
            <person name="Wang F.Q."/>
            <person name="Shen Q.Y."/>
            <person name="Chen G.J."/>
            <person name="Du Z.J."/>
        </authorList>
    </citation>
    <scope>NUCLEOTIDE SEQUENCE [LARGE SCALE GENOMIC DNA]</scope>
    <source>
        <strain evidence="7 8">SY21</strain>
    </source>
</reference>
<evidence type="ECO:0000256" key="3">
    <source>
        <dbReference type="ARBA" id="ARBA00022989"/>
    </source>
</evidence>
<accession>A0A399CVA2</accession>
<dbReference type="InterPro" id="IPR023408">
    <property type="entry name" value="MscS_beta-dom_sf"/>
</dbReference>
<dbReference type="AlphaFoldDB" id="A0A399CVA2"/>
<dbReference type="PANTHER" id="PTHR30414:SF0">
    <property type="entry name" value="MINICONDUCTANCE MECHANOSENSITIVE CHANNEL YBDG"/>
    <property type="match status" value="1"/>
</dbReference>
<dbReference type="GO" id="GO:0008381">
    <property type="term" value="F:mechanosensitive monoatomic ion channel activity"/>
    <property type="evidence" value="ECO:0007669"/>
    <property type="project" value="InterPro"/>
</dbReference>
<proteinExistence type="predicted"/>
<dbReference type="OrthoDB" id="9775207at2"/>
<dbReference type="Gene3D" id="2.30.30.60">
    <property type="match status" value="1"/>
</dbReference>
<keyword evidence="2 5" id="KW-0812">Transmembrane</keyword>
<feature type="transmembrane region" description="Helical" evidence="5">
    <location>
        <begin position="12"/>
        <end position="38"/>
    </location>
</feature>
<keyword evidence="8" id="KW-1185">Reference proteome</keyword>
<keyword evidence="4 5" id="KW-0472">Membrane</keyword>
<dbReference type="PANTHER" id="PTHR30414">
    <property type="entry name" value="MINICONDUCTANCE MECHANOSENSITIVE CHANNEL YBDG"/>
    <property type="match status" value="1"/>
</dbReference>
<evidence type="ECO:0000256" key="2">
    <source>
        <dbReference type="ARBA" id="ARBA00022692"/>
    </source>
</evidence>
<dbReference type="RefSeq" id="WP_119351507.1">
    <property type="nucleotide sequence ID" value="NZ_JBFHKJ010000156.1"/>
</dbReference>
<feature type="domain" description="Mechanosensitive ion channel MscS" evidence="6">
    <location>
        <begin position="196"/>
        <end position="264"/>
    </location>
</feature>
<feature type="transmembrane region" description="Helical" evidence="5">
    <location>
        <begin position="59"/>
        <end position="76"/>
    </location>
</feature>
<comment type="subcellular location">
    <subcellularLocation>
        <location evidence="1">Membrane</location>
    </subcellularLocation>
</comment>
<dbReference type="GO" id="GO:0005886">
    <property type="term" value="C:plasma membrane"/>
    <property type="evidence" value="ECO:0007669"/>
    <property type="project" value="TreeGrafter"/>
</dbReference>
<dbReference type="InterPro" id="IPR010920">
    <property type="entry name" value="LSM_dom_sf"/>
</dbReference>
<dbReference type="SUPFAM" id="SSF50182">
    <property type="entry name" value="Sm-like ribonucleoproteins"/>
    <property type="match status" value="1"/>
</dbReference>
<evidence type="ECO:0000313" key="8">
    <source>
        <dbReference type="Proteomes" id="UP000266441"/>
    </source>
</evidence>
<dbReference type="GO" id="GO:0071470">
    <property type="term" value="P:cellular response to osmotic stress"/>
    <property type="evidence" value="ECO:0007669"/>
    <property type="project" value="InterPro"/>
</dbReference>
<dbReference type="InterPro" id="IPR030192">
    <property type="entry name" value="YbdG"/>
</dbReference>
<keyword evidence="3 5" id="KW-1133">Transmembrane helix</keyword>
<evidence type="ECO:0000313" key="7">
    <source>
        <dbReference type="EMBL" id="RIH63539.1"/>
    </source>
</evidence>
<dbReference type="Proteomes" id="UP000266441">
    <property type="component" value="Unassembled WGS sequence"/>
</dbReference>
<evidence type="ECO:0000259" key="6">
    <source>
        <dbReference type="Pfam" id="PF00924"/>
    </source>
</evidence>
<name>A0A399CVA2_9BACT</name>
<organism evidence="7 8">
    <name type="scientific">Mariniphaga sediminis</name>
    <dbReference type="NCBI Taxonomy" id="1628158"/>
    <lineage>
        <taxon>Bacteria</taxon>
        <taxon>Pseudomonadati</taxon>
        <taxon>Bacteroidota</taxon>
        <taxon>Bacteroidia</taxon>
        <taxon>Marinilabiliales</taxon>
        <taxon>Prolixibacteraceae</taxon>
        <taxon>Mariniphaga</taxon>
    </lineage>
</organism>
<evidence type="ECO:0000256" key="5">
    <source>
        <dbReference type="SAM" id="Phobius"/>
    </source>
</evidence>
<dbReference type="InterPro" id="IPR006685">
    <property type="entry name" value="MscS_channel_2nd"/>
</dbReference>
<gene>
    <name evidence="7" type="ORF">D1164_19105</name>
</gene>
<comment type="caution">
    <text evidence="7">The sequence shown here is derived from an EMBL/GenBank/DDBJ whole genome shotgun (WGS) entry which is preliminary data.</text>
</comment>
<protein>
    <submittedName>
        <fullName evidence="7">Mechanosensitive ion channel family protein</fullName>
    </submittedName>
</protein>
<evidence type="ECO:0000256" key="1">
    <source>
        <dbReference type="ARBA" id="ARBA00004370"/>
    </source>
</evidence>
<evidence type="ECO:0000256" key="4">
    <source>
        <dbReference type="ARBA" id="ARBA00023136"/>
    </source>
</evidence>
<feature type="transmembrane region" description="Helical" evidence="5">
    <location>
        <begin position="154"/>
        <end position="172"/>
    </location>
</feature>
<sequence length="426" mass="48730">MDGLEMFAKPGAAFITLIVLVFLAWLGHFLTRKIFVGIVTRIARRTKTKWDDVLVKRKVFRNLAHLVPAFILYYAADFSSPVIHQELSELSQNALNMLSQDYYLGLASFLTKTAQVYFVLIFIFVVSSFLNAGLDIYNTTPYAQHRPIKGYIQLFKILMFSLAGILIVSILLERDPTVLLAGLGAMGAVLLLVFKDSILGFVASIQLSGNNMVKIGDWVEMRSHGADGTVIDITLNTVKVQNWDRTISTIPTYAMVSESFINWKGMEESGGRRIKRAVNIDMTSIKLCDTALMNRLEKFLLIRDYVREKENEIKEYNIRKNISDEDIISGRRQTNVGIFRKYLEVYLQQHPMVNNDMTFLVRHLHPTEKGLPIEIYVFCKDKAWNRYESIQADIFDHILAVIPEFDLRIFQEPSGADFSRAFSKLQ</sequence>
<feature type="transmembrane region" description="Helical" evidence="5">
    <location>
        <begin position="178"/>
        <end position="194"/>
    </location>
</feature>
<dbReference type="EMBL" id="QWET01000019">
    <property type="protein sequence ID" value="RIH63539.1"/>
    <property type="molecule type" value="Genomic_DNA"/>
</dbReference>
<feature type="transmembrane region" description="Helical" evidence="5">
    <location>
        <begin position="114"/>
        <end position="134"/>
    </location>
</feature>
<dbReference type="Pfam" id="PF00924">
    <property type="entry name" value="MS_channel_2nd"/>
    <property type="match status" value="1"/>
</dbReference>